<dbReference type="Gene3D" id="2.40.50.90">
    <property type="match status" value="1"/>
</dbReference>
<sequence length="633" mass="68173">MITSDTRKGNVAWAWGYAYVMSNIRTIVTVAVPAVTALLGLIWYLGRKKPIQKRPPDKKQIIANKSDKDTAEAAINGSIFMQTEKINKNGQSDAETTEQRIPAAKTVASPLPMAGSGDAGENVIERVVEAKVVPCMAPAVDCAPVSAAKKLSSEVVNCQIDDSEISELANVPVNDVIVPSAVSTLQSAELSSPIRVTTETPLSHNNSMPLETEKATGAQVDNSSDYGSENLIASHSLNTELLKEQTSEITTVSPTSDDIKTQGNAVESSTSNIETDLEAEMDASPSMSRSWHEDIPDEICESCDLHSNSISTVASDTTASNIAQCTSEQTSKNDVVNNVNEQTERESTSPANSKSSKESDGESKKLENDRHSDSSNNCDNLSEVSNDSGTGGSVHGNISPPDTDRLFEFNIPVNMCGLFIGRGGSTIRSIIEQSKTKIQLQPNLFNPKVKICVIEGSGSGIEKACSIIRRKFPTIKFPGPELSSTPPTNPVIMPEIMQLNLPGGVTIDVIVSSIVDAGRIFVQQPTHPTFPSLDRLNTFMNSCYMQEGMIPDLPRPIETGVICAAPMLNGWYRAQVMSTYETQDECDIKYVDYGEAFYSPEAAVVLEELTQGKLLQAQVVGRAEDGVPYLSLA</sequence>
<proteinExistence type="predicted"/>
<keyword evidence="7" id="KW-1185">Reference proteome</keyword>
<dbReference type="SUPFAM" id="SSF63748">
    <property type="entry name" value="Tudor/PWWP/MBT"/>
    <property type="match status" value="1"/>
</dbReference>
<feature type="domain" description="Tudor" evidence="5">
    <location>
        <begin position="556"/>
        <end position="614"/>
    </location>
</feature>
<dbReference type="CDD" id="cd22395">
    <property type="entry name" value="KH-I_AKAP1"/>
    <property type="match status" value="1"/>
</dbReference>
<dbReference type="Pfam" id="PF00013">
    <property type="entry name" value="KH_1"/>
    <property type="match status" value="1"/>
</dbReference>
<protein>
    <submittedName>
        <fullName evidence="6">AKAP1-like protein</fullName>
    </submittedName>
</protein>
<keyword evidence="4" id="KW-0812">Transmembrane</keyword>
<dbReference type="Gene3D" id="3.30.1370.10">
    <property type="entry name" value="K Homology domain, type 1"/>
    <property type="match status" value="1"/>
</dbReference>
<dbReference type="InterPro" id="IPR035437">
    <property type="entry name" value="SNase_OB-fold_sf"/>
</dbReference>
<name>A0ABY7E1Z8_MYAAR</name>
<gene>
    <name evidence="6" type="ORF">MAR_009538</name>
</gene>
<feature type="compositionally biased region" description="Polar residues" evidence="3">
    <location>
        <begin position="247"/>
        <end position="274"/>
    </location>
</feature>
<feature type="region of interest" description="Disordered" evidence="3">
    <location>
        <begin position="246"/>
        <end position="274"/>
    </location>
</feature>
<evidence type="ECO:0000259" key="5">
    <source>
        <dbReference type="PROSITE" id="PS50304"/>
    </source>
</evidence>
<reference evidence="6" key="1">
    <citation type="submission" date="2022-11" db="EMBL/GenBank/DDBJ databases">
        <title>Centuries of genome instability and evolution in soft-shell clam transmissible cancer (bioRxiv).</title>
        <authorList>
            <person name="Hart S.F.M."/>
            <person name="Yonemitsu M.A."/>
            <person name="Giersch R.M."/>
            <person name="Beal B.F."/>
            <person name="Arriagada G."/>
            <person name="Davis B.W."/>
            <person name="Ostrander E.A."/>
            <person name="Goff S.P."/>
            <person name="Metzger M.J."/>
        </authorList>
    </citation>
    <scope>NUCLEOTIDE SEQUENCE</scope>
    <source>
        <strain evidence="6">MELC-2E11</strain>
        <tissue evidence="6">Siphon/mantle</tissue>
    </source>
</reference>
<accession>A0ABY7E1Z8</accession>
<dbReference type="Proteomes" id="UP001164746">
    <property type="component" value="Chromosome 4"/>
</dbReference>
<feature type="region of interest" description="Disordered" evidence="3">
    <location>
        <begin position="326"/>
        <end position="399"/>
    </location>
</feature>
<dbReference type="PANTHER" id="PTHR10288">
    <property type="entry name" value="KH DOMAIN CONTAINING RNA BINDING PROTEIN"/>
    <property type="match status" value="1"/>
</dbReference>
<evidence type="ECO:0000256" key="3">
    <source>
        <dbReference type="SAM" id="MobiDB-lite"/>
    </source>
</evidence>
<dbReference type="SUPFAM" id="SSF54791">
    <property type="entry name" value="Eukaryotic type KH-domain (KH-domain type I)"/>
    <property type="match status" value="1"/>
</dbReference>
<evidence type="ECO:0000313" key="7">
    <source>
        <dbReference type="Proteomes" id="UP001164746"/>
    </source>
</evidence>
<feature type="transmembrane region" description="Helical" evidence="4">
    <location>
        <begin position="24"/>
        <end position="45"/>
    </location>
</feature>
<evidence type="ECO:0000256" key="1">
    <source>
        <dbReference type="ARBA" id="ARBA00022737"/>
    </source>
</evidence>
<keyword evidence="4" id="KW-0472">Membrane</keyword>
<dbReference type="PROSITE" id="PS50084">
    <property type="entry name" value="KH_TYPE_1"/>
    <property type="match status" value="1"/>
</dbReference>
<dbReference type="SMART" id="SM00322">
    <property type="entry name" value="KH"/>
    <property type="match status" value="1"/>
</dbReference>
<evidence type="ECO:0000313" key="6">
    <source>
        <dbReference type="EMBL" id="WAR02980.1"/>
    </source>
</evidence>
<keyword evidence="4" id="KW-1133">Transmembrane helix</keyword>
<feature type="compositionally biased region" description="Polar residues" evidence="3">
    <location>
        <begin position="326"/>
        <end position="341"/>
    </location>
</feature>
<dbReference type="InterPro" id="IPR004087">
    <property type="entry name" value="KH_dom"/>
</dbReference>
<dbReference type="InterPro" id="IPR047368">
    <property type="entry name" value="KH-I_AKAP1"/>
</dbReference>
<keyword evidence="2" id="KW-0694">RNA-binding</keyword>
<organism evidence="6 7">
    <name type="scientific">Mya arenaria</name>
    <name type="common">Soft-shell clam</name>
    <dbReference type="NCBI Taxonomy" id="6604"/>
    <lineage>
        <taxon>Eukaryota</taxon>
        <taxon>Metazoa</taxon>
        <taxon>Spiralia</taxon>
        <taxon>Lophotrochozoa</taxon>
        <taxon>Mollusca</taxon>
        <taxon>Bivalvia</taxon>
        <taxon>Autobranchia</taxon>
        <taxon>Heteroconchia</taxon>
        <taxon>Euheterodonta</taxon>
        <taxon>Imparidentia</taxon>
        <taxon>Neoheterodontei</taxon>
        <taxon>Myida</taxon>
        <taxon>Myoidea</taxon>
        <taxon>Myidae</taxon>
        <taxon>Mya</taxon>
    </lineage>
</organism>
<dbReference type="PROSITE" id="PS50304">
    <property type="entry name" value="TUDOR"/>
    <property type="match status" value="1"/>
</dbReference>
<dbReference type="Gene3D" id="2.30.30.140">
    <property type="match status" value="1"/>
</dbReference>
<feature type="compositionally biased region" description="Polar residues" evidence="3">
    <location>
        <begin position="374"/>
        <end position="388"/>
    </location>
</feature>
<keyword evidence="1" id="KW-0677">Repeat</keyword>
<dbReference type="Pfam" id="PF00567">
    <property type="entry name" value="TUDOR"/>
    <property type="match status" value="1"/>
</dbReference>
<dbReference type="EMBL" id="CP111015">
    <property type="protein sequence ID" value="WAR02980.1"/>
    <property type="molecule type" value="Genomic_DNA"/>
</dbReference>
<dbReference type="InterPro" id="IPR002999">
    <property type="entry name" value="Tudor"/>
</dbReference>
<dbReference type="InterPro" id="IPR036612">
    <property type="entry name" value="KH_dom_type_1_sf"/>
</dbReference>
<dbReference type="InterPro" id="IPR004088">
    <property type="entry name" value="KH_dom_type_1"/>
</dbReference>
<evidence type="ECO:0000256" key="4">
    <source>
        <dbReference type="SAM" id="Phobius"/>
    </source>
</evidence>
<evidence type="ECO:0000256" key="2">
    <source>
        <dbReference type="PROSITE-ProRule" id="PRU00117"/>
    </source>
</evidence>
<feature type="compositionally biased region" description="Basic and acidic residues" evidence="3">
    <location>
        <begin position="355"/>
        <end position="373"/>
    </location>
</feature>